<dbReference type="EMBL" id="LR796885">
    <property type="protein sequence ID" value="CAB4172528.1"/>
    <property type="molecule type" value="Genomic_DNA"/>
</dbReference>
<reference evidence="1" key="1">
    <citation type="submission" date="2020-05" db="EMBL/GenBank/DDBJ databases">
        <authorList>
            <person name="Chiriac C."/>
            <person name="Salcher M."/>
            <person name="Ghai R."/>
            <person name="Kavagutti S V."/>
        </authorList>
    </citation>
    <scope>NUCLEOTIDE SEQUENCE</scope>
</reference>
<protein>
    <submittedName>
        <fullName evidence="1">Uncharacterized protein</fullName>
    </submittedName>
</protein>
<sequence length="102" mass="11277">MGAALPQLPGTGDFEQPESFDVDAYAEHLLDKGELFDPFYGDNIAAALGEMTEGQLIDAGEYLHRGDNDSEREFCRVVRGIVVAYCRRKAYAYAFSTTTSED</sequence>
<evidence type="ECO:0000313" key="1">
    <source>
        <dbReference type="EMBL" id="CAB4172528.1"/>
    </source>
</evidence>
<organism evidence="1">
    <name type="scientific">uncultured Caudovirales phage</name>
    <dbReference type="NCBI Taxonomy" id="2100421"/>
    <lineage>
        <taxon>Viruses</taxon>
        <taxon>Duplodnaviria</taxon>
        <taxon>Heunggongvirae</taxon>
        <taxon>Uroviricota</taxon>
        <taxon>Caudoviricetes</taxon>
        <taxon>Peduoviridae</taxon>
        <taxon>Maltschvirus</taxon>
        <taxon>Maltschvirus maltsch</taxon>
    </lineage>
</organism>
<gene>
    <name evidence="1" type="ORF">UFOVP935_36</name>
</gene>
<proteinExistence type="predicted"/>
<accession>A0A6J5PTZ1</accession>
<name>A0A6J5PTZ1_9CAUD</name>